<dbReference type="Gene3D" id="2.130.10.130">
    <property type="entry name" value="Integrin alpha, N-terminal"/>
    <property type="match status" value="1"/>
</dbReference>
<organism evidence="4 5">
    <name type="scientific">Saccharospirillum salsuginis</name>
    <dbReference type="NCBI Taxonomy" id="418750"/>
    <lineage>
        <taxon>Bacteria</taxon>
        <taxon>Pseudomonadati</taxon>
        <taxon>Pseudomonadota</taxon>
        <taxon>Gammaproteobacteria</taxon>
        <taxon>Oceanospirillales</taxon>
        <taxon>Saccharospirillaceae</taxon>
        <taxon>Saccharospirillum</taxon>
    </lineage>
</organism>
<proteinExistence type="predicted"/>
<dbReference type="PANTHER" id="PTHR46580">
    <property type="entry name" value="SENSOR KINASE-RELATED"/>
    <property type="match status" value="1"/>
</dbReference>
<sequence length="445" mass="46540">MSVLLHSYRLALAGAMLATPLAGLAVTLAPSQSLSEDQSFQVAVADVDGDNDLDLVFGQYDDYVEVWLNDGTGQFSNAGIDLGNQYTSSLYVVDANNDNHPDLFVAGGSGLQEASAQLLLNNGSGNFSENANVSVSGEYPADWTIADVDADGELDMVALNRSTGSTKYSVLWIWYGSDDYAALPSKRVLSDLDCTRVEAADLAGDSGDELVVGCRPYNADGTDYAGGIQVWEHDGMGLTELTAVLKTDWDIGDVDFTDIDGNGHLDIIGTHFNSSTPVSVTGKDHSVWTNDNGTFTEADLDFEGISLDIADVDGDSRDDLLIADGSNVRLYLGESGTSFAYQAGAANVCSAYVQHVATGDLNDDGKTDLAVAGNSITDPADFVLIQDGTNTECPTTGGSGSSGGDSNNDDDSDDGDSEDSGGGGTLGFGFLLVLGLLSVVRIKRD</sequence>
<dbReference type="Pfam" id="PF13517">
    <property type="entry name" value="FG-GAP_3"/>
    <property type="match status" value="2"/>
</dbReference>
<dbReference type="AlphaFoldDB" id="A0A918KMH2"/>
<evidence type="ECO:0000313" key="5">
    <source>
        <dbReference type="Proteomes" id="UP000626148"/>
    </source>
</evidence>
<protein>
    <recommendedName>
        <fullName evidence="6">VCBS repeat-containing protein</fullName>
    </recommendedName>
</protein>
<reference evidence="4" key="1">
    <citation type="journal article" date="2014" name="Int. J. Syst. Evol. Microbiol.">
        <title>Complete genome sequence of Corynebacterium casei LMG S-19264T (=DSM 44701T), isolated from a smear-ripened cheese.</title>
        <authorList>
            <consortium name="US DOE Joint Genome Institute (JGI-PGF)"/>
            <person name="Walter F."/>
            <person name="Albersmeier A."/>
            <person name="Kalinowski J."/>
            <person name="Ruckert C."/>
        </authorList>
    </citation>
    <scope>NUCLEOTIDE SEQUENCE</scope>
    <source>
        <strain evidence="4">KCTC 22169</strain>
    </source>
</reference>
<reference evidence="4" key="2">
    <citation type="submission" date="2020-09" db="EMBL/GenBank/DDBJ databases">
        <authorList>
            <person name="Sun Q."/>
            <person name="Kim S."/>
        </authorList>
    </citation>
    <scope>NUCLEOTIDE SEQUENCE</scope>
    <source>
        <strain evidence="4">KCTC 22169</strain>
    </source>
</reference>
<dbReference type="InterPro" id="IPR013517">
    <property type="entry name" value="FG-GAP"/>
</dbReference>
<accession>A0A918KMH2</accession>
<gene>
    <name evidence="4" type="ORF">GCM10007392_38010</name>
</gene>
<dbReference type="RefSeq" id="WP_189611682.1">
    <property type="nucleotide sequence ID" value="NZ_BMXR01000010.1"/>
</dbReference>
<feature type="signal peptide" evidence="3">
    <location>
        <begin position="1"/>
        <end position="25"/>
    </location>
</feature>
<dbReference type="InterPro" id="IPR028994">
    <property type="entry name" value="Integrin_alpha_N"/>
</dbReference>
<evidence type="ECO:0000313" key="4">
    <source>
        <dbReference type="EMBL" id="GGX66664.1"/>
    </source>
</evidence>
<keyword evidence="5" id="KW-1185">Reference proteome</keyword>
<feature type="region of interest" description="Disordered" evidence="2">
    <location>
        <begin position="387"/>
        <end position="422"/>
    </location>
</feature>
<evidence type="ECO:0000256" key="1">
    <source>
        <dbReference type="ARBA" id="ARBA00022729"/>
    </source>
</evidence>
<dbReference type="EMBL" id="BMXR01000010">
    <property type="protein sequence ID" value="GGX66664.1"/>
    <property type="molecule type" value="Genomic_DNA"/>
</dbReference>
<dbReference type="SUPFAM" id="SSF69318">
    <property type="entry name" value="Integrin alpha N-terminal domain"/>
    <property type="match status" value="2"/>
</dbReference>
<dbReference type="PANTHER" id="PTHR46580:SF4">
    <property type="entry name" value="ATP_GTP-BINDING PROTEIN"/>
    <property type="match status" value="1"/>
</dbReference>
<dbReference type="Proteomes" id="UP000626148">
    <property type="component" value="Unassembled WGS sequence"/>
</dbReference>
<evidence type="ECO:0000256" key="2">
    <source>
        <dbReference type="SAM" id="MobiDB-lite"/>
    </source>
</evidence>
<feature type="compositionally biased region" description="Acidic residues" evidence="2">
    <location>
        <begin position="407"/>
        <end position="419"/>
    </location>
</feature>
<comment type="caution">
    <text evidence="4">The sequence shown here is derived from an EMBL/GenBank/DDBJ whole genome shotgun (WGS) entry which is preliminary data.</text>
</comment>
<evidence type="ECO:0000256" key="3">
    <source>
        <dbReference type="SAM" id="SignalP"/>
    </source>
</evidence>
<name>A0A918KMH2_9GAMM</name>
<keyword evidence="1 3" id="KW-0732">Signal</keyword>
<feature type="chain" id="PRO_5037598799" description="VCBS repeat-containing protein" evidence="3">
    <location>
        <begin position="26"/>
        <end position="445"/>
    </location>
</feature>
<evidence type="ECO:0008006" key="6">
    <source>
        <dbReference type="Google" id="ProtNLM"/>
    </source>
</evidence>